<reference evidence="4" key="1">
    <citation type="submission" date="2019-08" db="EMBL/GenBank/DDBJ databases">
        <authorList>
            <person name="Kucharzyk K."/>
            <person name="Murdoch R.W."/>
            <person name="Higgins S."/>
            <person name="Loffler F."/>
        </authorList>
    </citation>
    <scope>NUCLEOTIDE SEQUENCE</scope>
</reference>
<name>A0A645I8F1_9ZZZZ</name>
<dbReference type="GO" id="GO:0005524">
    <property type="term" value="F:ATP binding"/>
    <property type="evidence" value="ECO:0007669"/>
    <property type="project" value="UniProtKB-KW"/>
</dbReference>
<evidence type="ECO:0000313" key="4">
    <source>
        <dbReference type="EMBL" id="MPN44584.1"/>
    </source>
</evidence>
<evidence type="ECO:0000256" key="1">
    <source>
        <dbReference type="ARBA" id="ARBA00022741"/>
    </source>
</evidence>
<dbReference type="InterPro" id="IPR027785">
    <property type="entry name" value="UvrD-like_helicase_C"/>
</dbReference>
<dbReference type="EC" id="3.6.4.12" evidence="4"/>
<dbReference type="GO" id="GO:0009338">
    <property type="term" value="C:exodeoxyribonuclease V complex"/>
    <property type="evidence" value="ECO:0007669"/>
    <property type="project" value="TreeGrafter"/>
</dbReference>
<organism evidence="4">
    <name type="scientific">bioreactor metagenome</name>
    <dbReference type="NCBI Taxonomy" id="1076179"/>
    <lineage>
        <taxon>unclassified sequences</taxon>
        <taxon>metagenomes</taxon>
        <taxon>ecological metagenomes</taxon>
    </lineage>
</organism>
<gene>
    <name evidence="4" type="primary">recD2_62</name>
    <name evidence="4" type="ORF">SDC9_192149</name>
</gene>
<evidence type="ECO:0000259" key="3">
    <source>
        <dbReference type="Pfam" id="PF13538"/>
    </source>
</evidence>
<evidence type="ECO:0000256" key="2">
    <source>
        <dbReference type="ARBA" id="ARBA00022840"/>
    </source>
</evidence>
<keyword evidence="2" id="KW-0067">ATP-binding</keyword>
<dbReference type="Pfam" id="PF13538">
    <property type="entry name" value="UvrD_C_2"/>
    <property type="match status" value="1"/>
</dbReference>
<dbReference type="Gene3D" id="3.40.50.300">
    <property type="entry name" value="P-loop containing nucleotide triphosphate hydrolases"/>
    <property type="match status" value="1"/>
</dbReference>
<dbReference type="InterPro" id="IPR050534">
    <property type="entry name" value="Coronavir_polyprotein_1ab"/>
</dbReference>
<dbReference type="CDD" id="cd18809">
    <property type="entry name" value="SF1_C_RecD"/>
    <property type="match status" value="1"/>
</dbReference>
<protein>
    <submittedName>
        <fullName evidence="4">ATP-dependent RecD-like DNA helicase</fullName>
        <ecNumber evidence="4">3.6.4.12</ecNumber>
    </submittedName>
</protein>
<dbReference type="GO" id="GO:0006310">
    <property type="term" value="P:DNA recombination"/>
    <property type="evidence" value="ECO:0007669"/>
    <property type="project" value="TreeGrafter"/>
</dbReference>
<dbReference type="PANTHER" id="PTHR43788:SF6">
    <property type="entry name" value="DNA HELICASE B"/>
    <property type="match status" value="1"/>
</dbReference>
<dbReference type="AlphaFoldDB" id="A0A645I8F1"/>
<dbReference type="SUPFAM" id="SSF52540">
    <property type="entry name" value="P-loop containing nucleoside triphosphate hydrolases"/>
    <property type="match status" value="1"/>
</dbReference>
<keyword evidence="4" id="KW-0378">Hydrolase</keyword>
<sequence length="108" mass="12320">MDHTKLKVGYPDNHVWYEKNELDELQLAYAMSVHKSQGSEYPVVVMPLIPGHHVMLQRNLLYTAVTRAKERVVLLGTKSALNTAIANDRTKKRYSLLAERLRGESLSD</sequence>
<dbReference type="InterPro" id="IPR027417">
    <property type="entry name" value="P-loop_NTPase"/>
</dbReference>
<feature type="domain" description="UvrD-like helicase C-terminal" evidence="3">
    <location>
        <begin position="27"/>
        <end position="75"/>
    </location>
</feature>
<dbReference type="GO" id="GO:0016787">
    <property type="term" value="F:hydrolase activity"/>
    <property type="evidence" value="ECO:0007669"/>
    <property type="project" value="UniProtKB-KW"/>
</dbReference>
<comment type="caution">
    <text evidence="4">The sequence shown here is derived from an EMBL/GenBank/DDBJ whole genome shotgun (WGS) entry which is preliminary data.</text>
</comment>
<proteinExistence type="predicted"/>
<dbReference type="PANTHER" id="PTHR43788">
    <property type="entry name" value="DNA2/NAM7 HELICASE FAMILY MEMBER"/>
    <property type="match status" value="1"/>
</dbReference>
<keyword evidence="4" id="KW-0347">Helicase</keyword>
<dbReference type="Gene3D" id="2.30.30.940">
    <property type="match status" value="1"/>
</dbReference>
<dbReference type="GO" id="GO:0017116">
    <property type="term" value="F:single-stranded DNA helicase activity"/>
    <property type="evidence" value="ECO:0007669"/>
    <property type="project" value="TreeGrafter"/>
</dbReference>
<dbReference type="EMBL" id="VSSQ01103816">
    <property type="protein sequence ID" value="MPN44584.1"/>
    <property type="molecule type" value="Genomic_DNA"/>
</dbReference>
<keyword evidence="1" id="KW-0547">Nucleotide-binding</keyword>
<accession>A0A645I8F1</accession>